<sequence>MEQQKSFEDAAFELFRNLCPERNFKRDEIPYQTVREMVEKYFNNMDPEKRQLLEARLRGETEQGPSETNSKVDSRGPSPSKPKSVSEYRNLLVADRHHLLPKLEDFNEAQKIHLKYPKNVRKFVRARTERRLAAESNDYVNIVCDEKKLPEVFLPIYDQILRKRRNSLQCYHMIINTLHHYFMRITWSDLVWDLVNEFIEKHIILTCDGLTTKYDREERAVDIFERLREYELMVLLELHLIKKHPELIEETEVVNKLGFLVFVADSVHMKSFLDEIVCDQFAHIMPKAMVYIYEELCIKMPLDLEDRTADTGAGRILEAREVGRRSSRKMGPGSAAMLALERKAATKKAEKGRKHKKCKSDDSSPESGSGKQKMGLRARAKQAERISKRIAAREKGKRADESKEIEEEKAGESGGSSSGTISEGDDLGEIVVPSTPKSKMKKKLDEKVSKDDENVMQTPLSKLNRIPTRKNEKLAVLLEQSLKTQSQQQSRKRKSLPMTRGRVPPRKSRNSLPSSPSASSVVNVPRTRSARVNLNERFAMMDRLNEETNASAATTSPAAVSKDISLDKSIIERYRKRIEAVRHSARKSDKNEVFYGRSTSRRNLFDDSIDEEDSEGVATRSTTCIQKNRSGRSVQTSQKVYMAHALLNVYNTDPLNPPKLPKDAPFKLHRLIRPASKSDKKRLFKLRLRIAREKSSSSSSLIRSGTSCGVLEAASSSKETKTKSETVEENSSSGSEKFGAVNKKEILESGNPEETMDVSRGSCVRKLSRRLSGTPKYAETDSRSSSQSSRKHSSKKGSKSSCSFNGVSSNKSKISDSNGSVSEKSSKISTEAMDDVSQTVVNSCISSDSVSEKSESADIIGDQMRKASYKVTMDKIENEDETVEILSGIPCKMKGKQDEMNVS</sequence>
<feature type="region of interest" description="Disordered" evidence="1">
    <location>
        <begin position="58"/>
        <end position="85"/>
    </location>
</feature>
<accession>A0A1I7VAN8</accession>
<name>A0A1I7VAN8_LOALO</name>
<evidence type="ECO:0000256" key="1">
    <source>
        <dbReference type="SAM" id="MobiDB-lite"/>
    </source>
</evidence>
<feature type="compositionally biased region" description="Basic and acidic residues" evidence="1">
    <location>
        <begin position="443"/>
        <end position="453"/>
    </location>
</feature>
<feature type="compositionally biased region" description="Basic residues" evidence="1">
    <location>
        <begin position="789"/>
        <end position="798"/>
    </location>
</feature>
<feature type="compositionally biased region" description="Low complexity" evidence="1">
    <location>
        <begin position="480"/>
        <end position="489"/>
    </location>
</feature>
<dbReference type="Proteomes" id="UP000095285">
    <property type="component" value="Unassembled WGS sequence"/>
</dbReference>
<feature type="compositionally biased region" description="Low complexity" evidence="1">
    <location>
        <begin position="510"/>
        <end position="526"/>
    </location>
</feature>
<evidence type="ECO:0000313" key="4">
    <source>
        <dbReference type="WBParaSite" id="EN70_11710"/>
    </source>
</evidence>
<dbReference type="InterPro" id="IPR053920">
    <property type="entry name" value="Treslin_STD"/>
</dbReference>
<dbReference type="WBParaSite" id="EN70_11710">
    <property type="protein sequence ID" value="EN70_11710"/>
    <property type="gene ID" value="EN70_11710"/>
</dbReference>
<feature type="compositionally biased region" description="Polar residues" evidence="1">
    <location>
        <begin position="804"/>
        <end position="829"/>
    </location>
</feature>
<dbReference type="STRING" id="7209.A0A1I7VAN8"/>
<dbReference type="AlphaFoldDB" id="A0A1I7VAN8"/>
<feature type="region of interest" description="Disordered" evidence="1">
    <location>
        <begin position="342"/>
        <end position="467"/>
    </location>
</feature>
<dbReference type="Pfam" id="PF21855">
    <property type="entry name" value="Treslin_STD"/>
    <property type="match status" value="1"/>
</dbReference>
<feature type="compositionally biased region" description="Basic and acidic residues" evidence="1">
    <location>
        <begin position="381"/>
        <end position="411"/>
    </location>
</feature>
<reference evidence="3" key="1">
    <citation type="submission" date="2012-04" db="EMBL/GenBank/DDBJ databases">
        <title>The Genome Sequence of Loa loa.</title>
        <authorList>
            <consortium name="The Broad Institute Genome Sequencing Platform"/>
            <consortium name="Broad Institute Genome Sequencing Center for Infectious Disease"/>
            <person name="Nutman T.B."/>
            <person name="Fink D.L."/>
            <person name="Russ C."/>
            <person name="Young S."/>
            <person name="Zeng Q."/>
            <person name="Gargeya S."/>
            <person name="Alvarado L."/>
            <person name="Berlin A."/>
            <person name="Chapman S.B."/>
            <person name="Chen Z."/>
            <person name="Freedman E."/>
            <person name="Gellesch M."/>
            <person name="Goldberg J."/>
            <person name="Griggs A."/>
            <person name="Gujja S."/>
            <person name="Heilman E.R."/>
            <person name="Heiman D."/>
            <person name="Howarth C."/>
            <person name="Mehta T."/>
            <person name="Neiman D."/>
            <person name="Pearson M."/>
            <person name="Roberts A."/>
            <person name="Saif S."/>
            <person name="Shea T."/>
            <person name="Shenoy N."/>
            <person name="Sisk P."/>
            <person name="Stolte C."/>
            <person name="Sykes S."/>
            <person name="White J."/>
            <person name="Yandava C."/>
            <person name="Haas B."/>
            <person name="Henn M.R."/>
            <person name="Nusbaum C."/>
            <person name="Birren B."/>
        </authorList>
    </citation>
    <scope>NUCLEOTIDE SEQUENCE [LARGE SCALE GENOMIC DNA]</scope>
</reference>
<organism evidence="3 4">
    <name type="scientific">Loa loa</name>
    <name type="common">Eye worm</name>
    <name type="synonym">Filaria loa</name>
    <dbReference type="NCBI Taxonomy" id="7209"/>
    <lineage>
        <taxon>Eukaryota</taxon>
        <taxon>Metazoa</taxon>
        <taxon>Ecdysozoa</taxon>
        <taxon>Nematoda</taxon>
        <taxon>Chromadorea</taxon>
        <taxon>Rhabditida</taxon>
        <taxon>Spirurina</taxon>
        <taxon>Spiruromorpha</taxon>
        <taxon>Filarioidea</taxon>
        <taxon>Onchocercidae</taxon>
        <taxon>Loa</taxon>
    </lineage>
</organism>
<feature type="domain" description="Treslin STD" evidence="2">
    <location>
        <begin position="157"/>
        <end position="296"/>
    </location>
</feature>
<evidence type="ECO:0000313" key="3">
    <source>
        <dbReference type="Proteomes" id="UP000095285"/>
    </source>
</evidence>
<keyword evidence="3" id="KW-1185">Reference proteome</keyword>
<dbReference type="eggNOG" id="ENOG502T2KW">
    <property type="taxonomic scope" value="Eukaryota"/>
</dbReference>
<protein>
    <submittedName>
        <fullName evidence="4">Treslin_N domain-containing protein</fullName>
    </submittedName>
</protein>
<feature type="region of interest" description="Disordered" evidence="1">
    <location>
        <begin position="712"/>
        <end position="836"/>
    </location>
</feature>
<evidence type="ECO:0000259" key="2">
    <source>
        <dbReference type="Pfam" id="PF21855"/>
    </source>
</evidence>
<reference evidence="4" key="2">
    <citation type="submission" date="2016-11" db="UniProtKB">
        <authorList>
            <consortium name="WormBaseParasite"/>
        </authorList>
    </citation>
    <scope>IDENTIFICATION</scope>
</reference>
<proteinExistence type="predicted"/>
<feature type="region of interest" description="Disordered" evidence="1">
    <location>
        <begin position="480"/>
        <end position="528"/>
    </location>
</feature>